<organism evidence="2 3">
    <name type="scientific">Labilithrix luteola</name>
    <dbReference type="NCBI Taxonomy" id="1391654"/>
    <lineage>
        <taxon>Bacteria</taxon>
        <taxon>Pseudomonadati</taxon>
        <taxon>Myxococcota</taxon>
        <taxon>Polyangia</taxon>
        <taxon>Polyangiales</taxon>
        <taxon>Labilitrichaceae</taxon>
        <taxon>Labilithrix</taxon>
    </lineage>
</organism>
<dbReference type="EMBL" id="CP012333">
    <property type="protein sequence ID" value="AKV01500.1"/>
    <property type="molecule type" value="Genomic_DNA"/>
</dbReference>
<feature type="signal peptide" evidence="1">
    <location>
        <begin position="1"/>
        <end position="27"/>
    </location>
</feature>
<dbReference type="AlphaFoldDB" id="A0A0K1Q7W2"/>
<dbReference type="RefSeq" id="WP_146652591.1">
    <property type="nucleotide sequence ID" value="NZ_CP012333.1"/>
</dbReference>
<reference evidence="2 3" key="1">
    <citation type="submission" date="2015-08" db="EMBL/GenBank/DDBJ databases">
        <authorList>
            <person name="Babu N.S."/>
            <person name="Beckwith C.J."/>
            <person name="Beseler K.G."/>
            <person name="Brison A."/>
            <person name="Carone J.V."/>
            <person name="Caskin T.P."/>
            <person name="Diamond M."/>
            <person name="Durham M.E."/>
            <person name="Foxe J.M."/>
            <person name="Go M."/>
            <person name="Henderson B.A."/>
            <person name="Jones I.B."/>
            <person name="McGettigan J.A."/>
            <person name="Micheletti S.J."/>
            <person name="Nasrallah M.E."/>
            <person name="Ortiz D."/>
            <person name="Piller C.R."/>
            <person name="Privatt S.R."/>
            <person name="Schneider S.L."/>
            <person name="Sharp S."/>
            <person name="Smith T.C."/>
            <person name="Stanton J.D."/>
            <person name="Ullery H.E."/>
            <person name="Wilson R.J."/>
            <person name="Serrano M.G."/>
            <person name="Buck G."/>
            <person name="Lee V."/>
            <person name="Wang Y."/>
            <person name="Carvalho R."/>
            <person name="Voegtly L."/>
            <person name="Shi R."/>
            <person name="Duckworth R."/>
            <person name="Johnson A."/>
            <person name="Loviza R."/>
            <person name="Walstead R."/>
            <person name="Shah Z."/>
            <person name="Kiflezghi M."/>
            <person name="Wade K."/>
            <person name="Ball S.L."/>
            <person name="Bradley K.W."/>
            <person name="Asai D.J."/>
            <person name="Bowman C.A."/>
            <person name="Russell D.A."/>
            <person name="Pope W.H."/>
            <person name="Jacobs-Sera D."/>
            <person name="Hendrix R.W."/>
            <person name="Hatfull G.F."/>
        </authorList>
    </citation>
    <scope>NUCLEOTIDE SEQUENCE [LARGE SCALE GENOMIC DNA]</scope>
    <source>
        <strain evidence="2 3">DSM 27648</strain>
    </source>
</reference>
<evidence type="ECO:0000256" key="1">
    <source>
        <dbReference type="SAM" id="SignalP"/>
    </source>
</evidence>
<keyword evidence="3" id="KW-1185">Reference proteome</keyword>
<dbReference type="OrthoDB" id="5493495at2"/>
<name>A0A0K1Q7W2_9BACT</name>
<evidence type="ECO:0008006" key="4">
    <source>
        <dbReference type="Google" id="ProtNLM"/>
    </source>
</evidence>
<feature type="chain" id="PRO_5005466948" description="Methyl-accepting chemotaxis protein" evidence="1">
    <location>
        <begin position="28"/>
        <end position="305"/>
    </location>
</feature>
<evidence type="ECO:0000313" key="3">
    <source>
        <dbReference type="Proteomes" id="UP000064967"/>
    </source>
</evidence>
<dbReference type="Proteomes" id="UP000064967">
    <property type="component" value="Chromosome"/>
</dbReference>
<dbReference type="KEGG" id="llu:AKJ09_08163"/>
<keyword evidence="1" id="KW-0732">Signal</keyword>
<dbReference type="Gene3D" id="3.30.450.20">
    <property type="entry name" value="PAS domain"/>
    <property type="match status" value="1"/>
</dbReference>
<protein>
    <recommendedName>
        <fullName evidence="4">Methyl-accepting chemotaxis protein</fullName>
    </recommendedName>
</protein>
<accession>A0A0K1Q7W2</accession>
<evidence type="ECO:0000313" key="2">
    <source>
        <dbReference type="EMBL" id="AKV01500.1"/>
    </source>
</evidence>
<sequence length="305" mass="32584">MALRLVRALSKATRATRLALPLPLAFAALVASTSLGVAGCKDKAKVSEEEAKVNVKELVTLATEDVAEVERGLPEGAKRMAATLAKEPEGAKNAPAVRSALLKMRQQVPDLGKAKSTFFAFTDDKGIAIRNDLEQDTMAGKDVVGAYPDLKRALAGEAFVATTGQFPGVPNPAGPDKEWVAGVPVKKDDGTLSGLLVTGWTYRRFAYHLQESLKRDLQDRLMREGEKGKLPVLYVFVFDKSAVYGPRGTPAVNEQVLGDLNLVDKTATGPADGTITITDRAFGWAAGRVPKLGPDMGIVVLRSEI</sequence>
<proteinExistence type="predicted"/>
<gene>
    <name evidence="2" type="ORF">AKJ09_08163</name>
</gene>